<evidence type="ECO:0008006" key="2">
    <source>
        <dbReference type="Google" id="ProtNLM"/>
    </source>
</evidence>
<sequence>MGIKADFSSHMHDAWSDGEFIEYGRNVTIGQGAVVMSSMIVGKYLIIKKVIIGDHTVVGGVANIAPGTKIGKESVIGAFTTTILNQFIEPAWIYFGPQFARKLKPNKYAEQSRDVIYRKLVDEETKYEVQQEVNIDDDKKSLLNNHSEE</sequence>
<reference evidence="1" key="1">
    <citation type="journal article" date="2014" name="Front. Microbiol.">
        <title>High frequency of phylogenetically diverse reductive dehalogenase-homologous genes in deep subseafloor sedimentary metagenomes.</title>
        <authorList>
            <person name="Kawai M."/>
            <person name="Futagami T."/>
            <person name="Toyoda A."/>
            <person name="Takaki Y."/>
            <person name="Nishi S."/>
            <person name="Hori S."/>
            <person name="Arai W."/>
            <person name="Tsubouchi T."/>
            <person name="Morono Y."/>
            <person name="Uchiyama I."/>
            <person name="Ito T."/>
            <person name="Fujiyama A."/>
            <person name="Inagaki F."/>
            <person name="Takami H."/>
        </authorList>
    </citation>
    <scope>NUCLEOTIDE SEQUENCE</scope>
    <source>
        <strain evidence="1">Expedition CK06-06</strain>
    </source>
</reference>
<dbReference type="AlphaFoldDB" id="X1DNP4"/>
<dbReference type="SUPFAM" id="SSF51161">
    <property type="entry name" value="Trimeric LpxA-like enzymes"/>
    <property type="match status" value="1"/>
</dbReference>
<proteinExistence type="predicted"/>
<protein>
    <recommendedName>
        <fullName evidence="2">Acetyltransferase</fullName>
    </recommendedName>
</protein>
<evidence type="ECO:0000313" key="1">
    <source>
        <dbReference type="EMBL" id="GAH09875.1"/>
    </source>
</evidence>
<name>X1DNP4_9ZZZZ</name>
<accession>X1DNP4</accession>
<dbReference type="Gene3D" id="2.160.10.10">
    <property type="entry name" value="Hexapeptide repeat proteins"/>
    <property type="match status" value="1"/>
</dbReference>
<comment type="caution">
    <text evidence="1">The sequence shown here is derived from an EMBL/GenBank/DDBJ whole genome shotgun (WGS) entry which is preliminary data.</text>
</comment>
<organism evidence="1">
    <name type="scientific">marine sediment metagenome</name>
    <dbReference type="NCBI Taxonomy" id="412755"/>
    <lineage>
        <taxon>unclassified sequences</taxon>
        <taxon>metagenomes</taxon>
        <taxon>ecological metagenomes</taxon>
    </lineage>
</organism>
<dbReference type="EMBL" id="BART01032336">
    <property type="protein sequence ID" value="GAH09875.1"/>
    <property type="molecule type" value="Genomic_DNA"/>
</dbReference>
<gene>
    <name evidence="1" type="ORF">S01H4_55916</name>
</gene>
<dbReference type="InterPro" id="IPR011004">
    <property type="entry name" value="Trimer_LpxA-like_sf"/>
</dbReference>